<dbReference type="RefSeq" id="WP_111343819.1">
    <property type="nucleotide sequence ID" value="NZ_JAIWKD010000001.1"/>
</dbReference>
<keyword evidence="1" id="KW-0378">Hydrolase</keyword>
<evidence type="ECO:0000313" key="1">
    <source>
        <dbReference type="EMBL" id="RAI04380.1"/>
    </source>
</evidence>
<dbReference type="GO" id="GO:0016787">
    <property type="term" value="F:hydrolase activity"/>
    <property type="evidence" value="ECO:0007669"/>
    <property type="project" value="UniProtKB-KW"/>
</dbReference>
<name>A0A8B2P077_9HYPH</name>
<gene>
    <name evidence="1" type="ORF">DLJ53_08050</name>
</gene>
<keyword evidence="2" id="KW-1185">Reference proteome</keyword>
<dbReference type="EMBL" id="QHHQ01000001">
    <property type="protein sequence ID" value="RAI04380.1"/>
    <property type="molecule type" value="Genomic_DNA"/>
</dbReference>
<dbReference type="Gene3D" id="3.40.630.40">
    <property type="entry name" value="Zn-dependent exopeptidases"/>
    <property type="match status" value="1"/>
</dbReference>
<sequence>MVIVDDFSEGTTFDLIEPTAPPVPFVFSAPHSGTVYPKSLLSRARLDRLTLRRSEDTFVDELFDGVPSLGAPLLRARFPRVFLDLNRDASEIDPSMFDAPPPLPTQPDSPRVASGLGVIARIVGEGQDIYASRLPAAEAEDRLVRFYHPYHQALAEQLTARVQIFGAAVLVDCHSMPSGAIRHDMGDSSRVDVVLGDRYGTSCSGMLSEEFARLLRDQGLTVGRNRPYAGGYITERYGHPPAIHAIQIEINRALYMNESTFERNAGFDGLRLALMSTAGRLIDWFVAHDAGVDWQQAAE</sequence>
<dbReference type="OrthoDB" id="9802050at2"/>
<dbReference type="InterPro" id="IPR007709">
    <property type="entry name" value="N-FG_amidohydro"/>
</dbReference>
<dbReference type="AlphaFoldDB" id="A0A8B2P077"/>
<comment type="caution">
    <text evidence="1">The sequence shown here is derived from an EMBL/GenBank/DDBJ whole genome shotgun (WGS) entry which is preliminary data.</text>
</comment>
<reference evidence="1 2" key="1">
    <citation type="submission" date="2018-05" db="EMBL/GenBank/DDBJ databases">
        <title>Acuticoccus sediminis sp. nov., isolated from deep-sea sediment of Indian Ocean.</title>
        <authorList>
            <person name="Liu X."/>
            <person name="Lai Q."/>
            <person name="Du Y."/>
            <person name="Sun F."/>
            <person name="Zhang X."/>
            <person name="Wang S."/>
            <person name="Shao Z."/>
        </authorList>
    </citation>
    <scope>NUCLEOTIDE SEQUENCE [LARGE SCALE GENOMIC DNA]</scope>
    <source>
        <strain evidence="1 2">PTG4-2</strain>
    </source>
</reference>
<dbReference type="Proteomes" id="UP000249590">
    <property type="component" value="Unassembled WGS sequence"/>
</dbReference>
<dbReference type="SUPFAM" id="SSF53187">
    <property type="entry name" value="Zn-dependent exopeptidases"/>
    <property type="match status" value="1"/>
</dbReference>
<accession>A0A8B2P077</accession>
<proteinExistence type="predicted"/>
<protein>
    <submittedName>
        <fullName evidence="1">N-formylglutamate amidohydrolase</fullName>
    </submittedName>
</protein>
<evidence type="ECO:0000313" key="2">
    <source>
        <dbReference type="Proteomes" id="UP000249590"/>
    </source>
</evidence>
<dbReference type="Pfam" id="PF05013">
    <property type="entry name" value="FGase"/>
    <property type="match status" value="1"/>
</dbReference>
<organism evidence="1 2">
    <name type="scientific">Acuticoccus sediminis</name>
    <dbReference type="NCBI Taxonomy" id="2184697"/>
    <lineage>
        <taxon>Bacteria</taxon>
        <taxon>Pseudomonadati</taxon>
        <taxon>Pseudomonadota</taxon>
        <taxon>Alphaproteobacteria</taxon>
        <taxon>Hyphomicrobiales</taxon>
        <taxon>Amorphaceae</taxon>
        <taxon>Acuticoccus</taxon>
    </lineage>
</organism>